<accession>A0AAV6YHV6</accession>
<dbReference type="Pfam" id="PF10266">
    <property type="entry name" value="Strumpellin"/>
    <property type="match status" value="1"/>
</dbReference>
<gene>
    <name evidence="4" type="ORF">GDO81_026742</name>
</gene>
<dbReference type="GO" id="GO:0140285">
    <property type="term" value="P:endosome fission"/>
    <property type="evidence" value="ECO:0007669"/>
    <property type="project" value="TreeGrafter"/>
</dbReference>
<evidence type="ECO:0000256" key="3">
    <source>
        <dbReference type="ARBA" id="ARBA00029945"/>
    </source>
</evidence>
<dbReference type="GO" id="GO:0051125">
    <property type="term" value="P:regulation of actin nucleation"/>
    <property type="evidence" value="ECO:0007669"/>
    <property type="project" value="TreeGrafter"/>
</dbReference>
<comment type="caution">
    <text evidence="4">The sequence shown here is derived from an EMBL/GenBank/DDBJ whole genome shotgun (WGS) entry which is preliminary data.</text>
</comment>
<organism evidence="4 5">
    <name type="scientific">Engystomops pustulosus</name>
    <name type="common">Tungara frog</name>
    <name type="synonym">Physalaemus pustulosus</name>
    <dbReference type="NCBI Taxonomy" id="76066"/>
    <lineage>
        <taxon>Eukaryota</taxon>
        <taxon>Metazoa</taxon>
        <taxon>Chordata</taxon>
        <taxon>Craniata</taxon>
        <taxon>Vertebrata</taxon>
        <taxon>Euteleostomi</taxon>
        <taxon>Amphibia</taxon>
        <taxon>Batrachia</taxon>
        <taxon>Anura</taxon>
        <taxon>Neobatrachia</taxon>
        <taxon>Hyloidea</taxon>
        <taxon>Leptodactylidae</taxon>
        <taxon>Leiuperinae</taxon>
        <taxon>Engystomops</taxon>
    </lineage>
</organism>
<dbReference type="GO" id="GO:0030041">
    <property type="term" value="P:actin filament polymerization"/>
    <property type="evidence" value="ECO:0007669"/>
    <property type="project" value="TreeGrafter"/>
</dbReference>
<dbReference type="InterPro" id="IPR019393">
    <property type="entry name" value="WASH_strumpellin"/>
</dbReference>
<evidence type="ECO:0000256" key="2">
    <source>
        <dbReference type="ARBA" id="ARBA00013581"/>
    </source>
</evidence>
<dbReference type="PANTHER" id="PTHR15691:SF6">
    <property type="entry name" value="WASH COMPLEX SUBUNIT 5"/>
    <property type="match status" value="1"/>
</dbReference>
<dbReference type="EMBL" id="WNYA01046904">
    <property type="protein sequence ID" value="KAG8536276.1"/>
    <property type="molecule type" value="Genomic_DNA"/>
</dbReference>
<comment type="similarity">
    <text evidence="1">Belongs to the strumpellin family.</text>
</comment>
<dbReference type="GO" id="GO:0005768">
    <property type="term" value="C:endosome"/>
    <property type="evidence" value="ECO:0007669"/>
    <property type="project" value="TreeGrafter"/>
</dbReference>
<dbReference type="AlphaFoldDB" id="A0AAV6YHV6"/>
<evidence type="ECO:0000313" key="5">
    <source>
        <dbReference type="Proteomes" id="UP000824782"/>
    </source>
</evidence>
<keyword evidence="5" id="KW-1185">Reference proteome</keyword>
<dbReference type="GO" id="GO:0007032">
    <property type="term" value="P:endosome organization"/>
    <property type="evidence" value="ECO:0007669"/>
    <property type="project" value="TreeGrafter"/>
</dbReference>
<dbReference type="GO" id="GO:0071203">
    <property type="term" value="C:WASH complex"/>
    <property type="evidence" value="ECO:0007669"/>
    <property type="project" value="InterPro"/>
</dbReference>
<dbReference type="Proteomes" id="UP000824782">
    <property type="component" value="Unassembled WGS sequence"/>
</dbReference>
<evidence type="ECO:0000256" key="1">
    <source>
        <dbReference type="ARBA" id="ARBA00006224"/>
    </source>
</evidence>
<sequence length="122" mass="13877">MVICSVYCSVRCRVTCYIDQMNTWYDMRTHQEVTNNHLFSEIQDSLGTFGLNGLDRLLCFMIVKELQNFLRLYQRVILKDKTAQDTLRALQKVVSPIKGIIGNGLEIPTSAPGEPSAYQTSI</sequence>
<proteinExistence type="inferred from homology"/>
<evidence type="ECO:0000313" key="4">
    <source>
        <dbReference type="EMBL" id="KAG8536276.1"/>
    </source>
</evidence>
<name>A0AAV6YHV6_ENGPU</name>
<protein>
    <recommendedName>
        <fullName evidence="2">WASH complex subunit 5</fullName>
    </recommendedName>
    <alternativeName>
        <fullName evidence="3">WASH complex subunit strumpellin</fullName>
    </alternativeName>
</protein>
<dbReference type="PANTHER" id="PTHR15691">
    <property type="entry name" value="WASH COMPLEX SUBUNIT 5"/>
    <property type="match status" value="1"/>
</dbReference>
<reference evidence="4" key="1">
    <citation type="thesis" date="2020" institute="ProQuest LLC" country="789 East Eisenhower Parkway, Ann Arbor, MI, USA">
        <title>Comparative Genomics and Chromosome Evolution.</title>
        <authorList>
            <person name="Mudd A.B."/>
        </authorList>
    </citation>
    <scope>NUCLEOTIDE SEQUENCE</scope>
    <source>
        <strain evidence="4">237g6f4</strain>
        <tissue evidence="4">Blood</tissue>
    </source>
</reference>